<accession>A0A5J4NR84</accession>
<comment type="catalytic activity">
    <reaction evidence="10">
        <text>L-serine = pyruvate + NH4(+)</text>
        <dbReference type="Rhea" id="RHEA:19169"/>
        <dbReference type="ChEBI" id="CHEBI:15361"/>
        <dbReference type="ChEBI" id="CHEBI:28938"/>
        <dbReference type="ChEBI" id="CHEBI:33384"/>
        <dbReference type="EC" id="4.3.1.17"/>
    </reaction>
</comment>
<dbReference type="Proteomes" id="UP000324629">
    <property type="component" value="Unassembled WGS sequence"/>
</dbReference>
<dbReference type="InterPro" id="IPR001926">
    <property type="entry name" value="TrpB-like_PALP"/>
</dbReference>
<dbReference type="FunFam" id="3.30.70.330:FF:000383">
    <property type="entry name" value="Sex lethal, isoform D"/>
    <property type="match status" value="1"/>
</dbReference>
<protein>
    <recommendedName>
        <fullName evidence="3">L-serine ammonia-lyase</fullName>
        <ecNumber evidence="3">4.3.1.17</ecNumber>
    </recommendedName>
    <alternativeName>
        <fullName evidence="8">L-serine deaminase</fullName>
    </alternativeName>
    <alternativeName>
        <fullName evidence="9">L-threonine dehydratase</fullName>
    </alternativeName>
</protein>
<dbReference type="GO" id="GO:0006565">
    <property type="term" value="P:L-serine catabolic process"/>
    <property type="evidence" value="ECO:0007669"/>
    <property type="project" value="TreeGrafter"/>
</dbReference>
<dbReference type="GO" id="GO:0003729">
    <property type="term" value="F:mRNA binding"/>
    <property type="evidence" value="ECO:0007669"/>
    <property type="project" value="UniProtKB-ARBA"/>
</dbReference>
<dbReference type="GO" id="GO:0009967">
    <property type="term" value="P:positive regulation of signal transduction"/>
    <property type="evidence" value="ECO:0007669"/>
    <property type="project" value="UniProtKB-ARBA"/>
</dbReference>
<evidence type="ECO:0000256" key="10">
    <source>
        <dbReference type="ARBA" id="ARBA00049406"/>
    </source>
</evidence>
<dbReference type="PROSITE" id="PS00165">
    <property type="entry name" value="DEHYDRATASE_SER_THR"/>
    <property type="match status" value="1"/>
</dbReference>
<dbReference type="GO" id="GO:0003941">
    <property type="term" value="F:L-serine ammonia-lyase activity"/>
    <property type="evidence" value="ECO:0007669"/>
    <property type="project" value="UniProtKB-EC"/>
</dbReference>
<evidence type="ECO:0000313" key="15">
    <source>
        <dbReference type="Proteomes" id="UP000324629"/>
    </source>
</evidence>
<dbReference type="Pfam" id="PF00291">
    <property type="entry name" value="PALP"/>
    <property type="match status" value="1"/>
</dbReference>
<dbReference type="InterPro" id="IPR000504">
    <property type="entry name" value="RRM_dom"/>
</dbReference>
<dbReference type="AlphaFoldDB" id="A0A5J4NR84"/>
<keyword evidence="15" id="KW-1185">Reference proteome</keyword>
<evidence type="ECO:0000256" key="1">
    <source>
        <dbReference type="ARBA" id="ARBA00001933"/>
    </source>
</evidence>
<keyword evidence="6" id="KW-0663">Pyridoxal phosphate</keyword>
<dbReference type="EC" id="4.3.1.17" evidence="3"/>
<feature type="domain" description="RRM" evidence="13">
    <location>
        <begin position="78"/>
        <end position="156"/>
    </location>
</feature>
<dbReference type="GO" id="GO:0009097">
    <property type="term" value="P:isoleucine biosynthetic process"/>
    <property type="evidence" value="ECO:0007669"/>
    <property type="project" value="TreeGrafter"/>
</dbReference>
<dbReference type="InterPro" id="IPR036052">
    <property type="entry name" value="TrpB-like_PALP_sf"/>
</dbReference>
<organism evidence="14 15">
    <name type="scientific">Paragonimus westermani</name>
    <dbReference type="NCBI Taxonomy" id="34504"/>
    <lineage>
        <taxon>Eukaryota</taxon>
        <taxon>Metazoa</taxon>
        <taxon>Spiralia</taxon>
        <taxon>Lophotrochozoa</taxon>
        <taxon>Platyhelminthes</taxon>
        <taxon>Trematoda</taxon>
        <taxon>Digenea</taxon>
        <taxon>Plagiorchiida</taxon>
        <taxon>Troglotremata</taxon>
        <taxon>Troglotrematidae</taxon>
        <taxon>Paragonimus</taxon>
    </lineage>
</organism>
<keyword evidence="5 11" id="KW-0694">RNA-binding</keyword>
<evidence type="ECO:0000256" key="9">
    <source>
        <dbReference type="ARBA" id="ARBA00042605"/>
    </source>
</evidence>
<evidence type="ECO:0000259" key="13">
    <source>
        <dbReference type="PROSITE" id="PS50102"/>
    </source>
</evidence>
<feature type="region of interest" description="Disordered" evidence="12">
    <location>
        <begin position="907"/>
        <end position="937"/>
    </location>
</feature>
<dbReference type="EMBL" id="QNGE01001393">
    <property type="protein sequence ID" value="KAA3677670.1"/>
    <property type="molecule type" value="Genomic_DNA"/>
</dbReference>
<proteinExistence type="inferred from homology"/>
<keyword evidence="7 14" id="KW-0456">Lyase</keyword>
<dbReference type="PROSITE" id="PS50102">
    <property type="entry name" value="RRM"/>
    <property type="match status" value="2"/>
</dbReference>
<feature type="domain" description="RRM" evidence="13">
    <location>
        <begin position="192"/>
        <end position="301"/>
    </location>
</feature>
<evidence type="ECO:0000313" key="14">
    <source>
        <dbReference type="EMBL" id="KAA3677670.1"/>
    </source>
</evidence>
<comment type="caution">
    <text evidence="14">The sequence shown here is derived from an EMBL/GenBank/DDBJ whole genome shotgun (WGS) entry which is preliminary data.</text>
</comment>
<feature type="compositionally biased region" description="Polar residues" evidence="12">
    <location>
        <begin position="909"/>
        <end position="923"/>
    </location>
</feature>
<dbReference type="InterPro" id="IPR035979">
    <property type="entry name" value="RBD_domain_sf"/>
</dbReference>
<dbReference type="Gene3D" id="3.30.70.330">
    <property type="match status" value="2"/>
</dbReference>
<comment type="cofactor">
    <cofactor evidence="1">
        <name>pyridoxal 5'-phosphate</name>
        <dbReference type="ChEBI" id="CHEBI:597326"/>
    </cofactor>
</comment>
<evidence type="ECO:0000256" key="3">
    <source>
        <dbReference type="ARBA" id="ARBA00012093"/>
    </source>
</evidence>
<evidence type="ECO:0000256" key="12">
    <source>
        <dbReference type="SAM" id="MobiDB-lite"/>
    </source>
</evidence>
<feature type="compositionally biased region" description="Polar residues" evidence="12">
    <location>
        <begin position="250"/>
        <end position="259"/>
    </location>
</feature>
<dbReference type="GO" id="GO:0006567">
    <property type="term" value="P:L-threonine catabolic process"/>
    <property type="evidence" value="ECO:0007669"/>
    <property type="project" value="TreeGrafter"/>
</dbReference>
<sequence>MHANGCVNGSLSDIFPSIPLQDPISNASLGCSLLSMSSLNGSADVASRMKYLGLNLPAHINHTSPSSSVFFNEDRSRTNLIINYLPQSYDQNDLQRLFERVGPIRQCKLIRDKNTGASLCYGFVDFVNPQHAALAIQTYHGYETEQKRLRVAYASSGGRRFTPGHRIPTLSNGSNNSPCLGSEVTNENVIGWEVFVVGIPLEWTESDLLRLFTSFGNVILIRLLAPQLSESPPSHKARMSSPVLNGAPNDASSESPDGGRLTTTASIIFEEKSHAEQSVLRLNGYHAPEWSAPLRLRIIGSVTRETYGHFCYPARQSPALMSSRIPNSHPNVDPLTESEAINNLLNRKALSAANCITNGHFIKPLEPVSASDLHTNTPFGVPPRAIIRNKVNDSASSILSHANLSHGQTLELLELLDGQSALPTSNSGLLNATERLVNRDLSLVSTLSAQRATEQDHSKLDQSLRALSSQNSSPWIFPQQRSVLSTLPETGRGSDMLNQNWLSGGLKRVSIKSPVVPSPILTNIVSQRSCQAHVWLKLENVQPTGSFKIRGMENVCRKWAASGITHVVCPSGGNAAIAAAYCAQASGLACTVVIPEPSEASVRRRLSLEAPDTKVIVHGNDWLEALHRAEQLVSDLQNTHSSDPTVRLLHPFDQPDLWEGYEVIIDELTPEVGQPDVVILPVGGGGLLAGVIQGLWNRGWSSTHVIAVETEGADCLNRSMKAGQLLMVPRAASIATSLVAPMLAHRSWNLAQLQSLTPATCTDVEALDAVRHFLDDHGMLVEPACGAALSVVYSGIVGRLQLEGRIPRPANVVIIITGGRNVSLRQLSEWENQLSPFGSSDHITTAPFLPPIANPYITRTSPHSSICSDLMGKQSVGFGQQLTQDHDETLKIGTSSPSTRAVCTILNRPPTTTNSVDLHTSSTIDRDGNSDNGTLNPHDLVNFSKLLAHSEAEGDDGLRE</sequence>
<evidence type="ECO:0000256" key="5">
    <source>
        <dbReference type="ARBA" id="ARBA00022884"/>
    </source>
</evidence>
<dbReference type="GO" id="GO:0005737">
    <property type="term" value="C:cytoplasm"/>
    <property type="evidence" value="ECO:0007669"/>
    <property type="project" value="UniProtKB-ARBA"/>
</dbReference>
<evidence type="ECO:0000256" key="4">
    <source>
        <dbReference type="ARBA" id="ARBA00022737"/>
    </source>
</evidence>
<evidence type="ECO:0000256" key="7">
    <source>
        <dbReference type="ARBA" id="ARBA00023239"/>
    </source>
</evidence>
<evidence type="ECO:0000256" key="2">
    <source>
        <dbReference type="ARBA" id="ARBA00010869"/>
    </source>
</evidence>
<evidence type="ECO:0000256" key="11">
    <source>
        <dbReference type="PROSITE-ProRule" id="PRU00176"/>
    </source>
</evidence>
<dbReference type="SMART" id="SM00360">
    <property type="entry name" value="RRM"/>
    <property type="match status" value="2"/>
</dbReference>
<keyword evidence="4" id="KW-0677">Repeat</keyword>
<dbReference type="Pfam" id="PF00076">
    <property type="entry name" value="RRM_1"/>
    <property type="match status" value="1"/>
</dbReference>
<dbReference type="InterPro" id="IPR050147">
    <property type="entry name" value="Ser/Thr_Dehydratase"/>
</dbReference>
<dbReference type="GO" id="GO:0010629">
    <property type="term" value="P:negative regulation of gene expression"/>
    <property type="evidence" value="ECO:0007669"/>
    <property type="project" value="UniProtKB-ARBA"/>
</dbReference>
<feature type="region of interest" description="Disordered" evidence="12">
    <location>
        <begin position="230"/>
        <end position="259"/>
    </location>
</feature>
<dbReference type="PANTHER" id="PTHR48078:SF2">
    <property type="entry name" value="CATABOLIC L-SERINE_THREONINE DEHYDRATASE"/>
    <property type="match status" value="1"/>
</dbReference>
<dbReference type="PANTHER" id="PTHR48078">
    <property type="entry name" value="THREONINE DEHYDRATASE, MITOCHONDRIAL-RELATED"/>
    <property type="match status" value="1"/>
</dbReference>
<dbReference type="SUPFAM" id="SSF54928">
    <property type="entry name" value="RNA-binding domain, RBD"/>
    <property type="match status" value="1"/>
</dbReference>
<comment type="similarity">
    <text evidence="2">Belongs to the serine/threonine dehydratase family.</text>
</comment>
<dbReference type="GO" id="GO:0004794">
    <property type="term" value="F:threonine deaminase activity"/>
    <property type="evidence" value="ECO:0007669"/>
    <property type="project" value="TreeGrafter"/>
</dbReference>
<reference evidence="14 15" key="1">
    <citation type="journal article" date="2019" name="Gigascience">
        <title>Whole-genome sequence of the oriental lung fluke Paragonimus westermani.</title>
        <authorList>
            <person name="Oey H."/>
            <person name="Zakrzewski M."/>
            <person name="Narain K."/>
            <person name="Devi K.R."/>
            <person name="Agatsuma T."/>
            <person name="Nawaratna S."/>
            <person name="Gobert G.N."/>
            <person name="Jones M.K."/>
            <person name="Ragan M.A."/>
            <person name="McManus D.P."/>
            <person name="Krause L."/>
        </authorList>
    </citation>
    <scope>NUCLEOTIDE SEQUENCE [LARGE SCALE GENOMIC DNA]</scope>
    <source>
        <strain evidence="14 15">IND2009</strain>
    </source>
</reference>
<gene>
    <name evidence="14" type="ORF">DEA37_0002285</name>
</gene>
<dbReference type="SUPFAM" id="SSF53686">
    <property type="entry name" value="Tryptophan synthase beta subunit-like PLP-dependent enzymes"/>
    <property type="match status" value="1"/>
</dbReference>
<name>A0A5J4NR84_9TREM</name>
<evidence type="ECO:0000256" key="6">
    <source>
        <dbReference type="ARBA" id="ARBA00022898"/>
    </source>
</evidence>
<dbReference type="GO" id="GO:0030170">
    <property type="term" value="F:pyridoxal phosphate binding"/>
    <property type="evidence" value="ECO:0007669"/>
    <property type="project" value="InterPro"/>
</dbReference>
<dbReference type="InterPro" id="IPR000634">
    <property type="entry name" value="Ser/Thr_deHydtase_PyrdxlP-BS"/>
</dbReference>
<dbReference type="Gene3D" id="3.40.50.1100">
    <property type="match status" value="2"/>
</dbReference>
<dbReference type="CDD" id="cd12375">
    <property type="entry name" value="RRM1_Hu_like"/>
    <property type="match status" value="1"/>
</dbReference>
<dbReference type="InterPro" id="IPR012677">
    <property type="entry name" value="Nucleotide-bd_a/b_plait_sf"/>
</dbReference>
<evidence type="ECO:0000256" key="8">
    <source>
        <dbReference type="ARBA" id="ARBA00041766"/>
    </source>
</evidence>